<dbReference type="AlphaFoldDB" id="A0AAN0K2E3"/>
<reference evidence="1" key="2">
    <citation type="submission" date="2024-06" db="UniProtKB">
        <authorList>
            <consortium name="EnsemblMetazoa"/>
        </authorList>
    </citation>
    <scope>IDENTIFICATION</scope>
</reference>
<dbReference type="Proteomes" id="UP000007879">
    <property type="component" value="Unassembled WGS sequence"/>
</dbReference>
<proteinExistence type="predicted"/>
<name>A0AAN0K2E3_AMPQE</name>
<keyword evidence="2" id="KW-1185">Reference proteome</keyword>
<reference evidence="2" key="1">
    <citation type="journal article" date="2010" name="Nature">
        <title>The Amphimedon queenslandica genome and the evolution of animal complexity.</title>
        <authorList>
            <person name="Srivastava M."/>
            <person name="Simakov O."/>
            <person name="Chapman J."/>
            <person name="Fahey B."/>
            <person name="Gauthier M.E."/>
            <person name="Mitros T."/>
            <person name="Richards G.S."/>
            <person name="Conaco C."/>
            <person name="Dacre M."/>
            <person name="Hellsten U."/>
            <person name="Larroux C."/>
            <person name="Putnam N.H."/>
            <person name="Stanke M."/>
            <person name="Adamska M."/>
            <person name="Darling A."/>
            <person name="Degnan S.M."/>
            <person name="Oakley T.H."/>
            <person name="Plachetzki D.C."/>
            <person name="Zhai Y."/>
            <person name="Adamski M."/>
            <person name="Calcino A."/>
            <person name="Cummins S.F."/>
            <person name="Goodstein D.M."/>
            <person name="Harris C."/>
            <person name="Jackson D.J."/>
            <person name="Leys S.P."/>
            <person name="Shu S."/>
            <person name="Woodcroft B.J."/>
            <person name="Vervoort M."/>
            <person name="Kosik K.S."/>
            <person name="Manning G."/>
            <person name="Degnan B.M."/>
            <person name="Rokhsar D.S."/>
        </authorList>
    </citation>
    <scope>NUCLEOTIDE SEQUENCE [LARGE SCALE GENOMIC DNA]</scope>
</reference>
<evidence type="ECO:0008006" key="3">
    <source>
        <dbReference type="Google" id="ProtNLM"/>
    </source>
</evidence>
<sequence length="412" mass="47317">MPEKEVTSALNFFHTLKMLFYYHDSPAKDIVSVKLDAVINIIKKLMIKVCKPLDELKDGSDKMAQLATKGYLSIKVIEQNTDDSLKGRENILLGLFKYLKIAALIPTDENDQTDKKDVVFLMPALLPVKNVSDSSTLSKTPLLYYFKEPVPMGLFCAVIVQLLSYPGDEKWGIITKEHNFSNYFNIQKKIINKNRMCKVLLVEQLYCIAIYCEKLHERQSINNCIETAINEVMKDKFIDYEKPITAFYCPCKDKKQHVATVDRNVFIMCSRTGEGQDLSHSHCDEYWSWFMTNDELVEVKRKMHQDNPSSTLEDKELDMSSVTRIFISSAHHYMLIGAGLNVSVSDLKQIPDTATGNLIIVFQRWFETDKNVNWDTIQQLCDDYPNQLGKAKTKLLKYMRQSIPDSASSDTH</sequence>
<protein>
    <recommendedName>
        <fullName evidence="3">Death domain-containing protein</fullName>
    </recommendedName>
</protein>
<dbReference type="GeneID" id="109592294"/>
<dbReference type="EnsemblMetazoa" id="XM_020007780.1">
    <property type="protein sequence ID" value="XP_019863339.1"/>
    <property type="gene ID" value="LOC109592294"/>
</dbReference>
<evidence type="ECO:0000313" key="1">
    <source>
        <dbReference type="EnsemblMetazoa" id="XP_019863339.1"/>
    </source>
</evidence>
<organism evidence="1 2">
    <name type="scientific">Amphimedon queenslandica</name>
    <name type="common">Sponge</name>
    <dbReference type="NCBI Taxonomy" id="400682"/>
    <lineage>
        <taxon>Eukaryota</taxon>
        <taxon>Metazoa</taxon>
        <taxon>Porifera</taxon>
        <taxon>Demospongiae</taxon>
        <taxon>Heteroscleromorpha</taxon>
        <taxon>Haplosclerida</taxon>
        <taxon>Niphatidae</taxon>
        <taxon>Amphimedon</taxon>
    </lineage>
</organism>
<dbReference type="KEGG" id="aqu:109592294"/>
<accession>A0AAN0K2E3</accession>
<dbReference type="RefSeq" id="XP_019863339.1">
    <property type="nucleotide sequence ID" value="XM_020007780.1"/>
</dbReference>
<evidence type="ECO:0000313" key="2">
    <source>
        <dbReference type="Proteomes" id="UP000007879"/>
    </source>
</evidence>